<dbReference type="RefSeq" id="WP_183685681.1">
    <property type="nucleotide sequence ID" value="NZ_JACHIA010000007.1"/>
</dbReference>
<proteinExistence type="predicted"/>
<reference evidence="2 3" key="1">
    <citation type="submission" date="2020-08" db="EMBL/GenBank/DDBJ databases">
        <title>Genomic Encyclopedia of Type Strains, Phase IV (KMG-IV): sequencing the most valuable type-strain genomes for metagenomic binning, comparative biology and taxonomic classification.</title>
        <authorList>
            <person name="Goeker M."/>
        </authorList>
    </citation>
    <scope>NUCLEOTIDE SEQUENCE [LARGE SCALE GENOMIC DNA]</scope>
    <source>
        <strain evidence="2 3">DSM 29007</strain>
    </source>
</reference>
<dbReference type="PANTHER" id="PTHR36842">
    <property type="entry name" value="PROTEIN TOLB HOMOLOG"/>
    <property type="match status" value="1"/>
</dbReference>
<evidence type="ECO:0000256" key="1">
    <source>
        <dbReference type="SAM" id="SignalP"/>
    </source>
</evidence>
<protein>
    <submittedName>
        <fullName evidence="2">Uncharacterized protein</fullName>
    </submittedName>
</protein>
<organism evidence="2 3">
    <name type="scientific">Longimicrobium terrae</name>
    <dbReference type="NCBI Taxonomy" id="1639882"/>
    <lineage>
        <taxon>Bacteria</taxon>
        <taxon>Pseudomonadati</taxon>
        <taxon>Gemmatimonadota</taxon>
        <taxon>Longimicrobiia</taxon>
        <taxon>Longimicrobiales</taxon>
        <taxon>Longimicrobiaceae</taxon>
        <taxon>Longimicrobium</taxon>
    </lineage>
</organism>
<keyword evidence="1" id="KW-0732">Signal</keyword>
<dbReference type="SUPFAM" id="SSF82171">
    <property type="entry name" value="DPP6 N-terminal domain-like"/>
    <property type="match status" value="1"/>
</dbReference>
<dbReference type="AlphaFoldDB" id="A0A841GZG6"/>
<dbReference type="EMBL" id="JACHIA010000007">
    <property type="protein sequence ID" value="MBB6071160.1"/>
    <property type="molecule type" value="Genomic_DNA"/>
</dbReference>
<sequence>MIKRVLLAVLLGAACARTAAAQSTRPWLAWRTLRTEHFDVHFPAELEPWAREAASRMEGIQAAVAPLVGSTPDRRVTVVIDDPAGETNGTAWSFLRTPYIQLYPTPPDPRSSLGNSRNYTEQLTLHEFTHIAHLTRPSRDPFTRLRSVLALPGQGPLSVAPRWVKEGYATYVEGRLTGSGRPFSAIRASTIRQFALEGRLPAYGQLDAVTGGYQSGSMAYLTGSAFLEWLAARRGEQSLVDLWRRMSARQIRTFDEAFRGVYGGSPAELYGLFVVEATANALEARRLLSTAGLVAGDTVQHLTWGTGDPSVSADGRHVALPLRGPSILWSRIVVWRTAETAAGDSAANAARDALLRRDSLDVPAIQVWPRPRTPIATLRPAGGLYGYSQPRFMGADQLLVIRSVPGGGGVLRPELFVWNWRRNTIRQVTHNAAIRAADPAPDGKRAAAVQCRNGFCGLVMVDLRTGALTPLAGGTADRVFDRARFSPDGRTVVAAMQEGGRWKIAAVDAAGGPVRVVYDDPAASTYDPAFTADGDSLIVVSEAGGIPNLARIAIAGGAPEPLTRVTGLAVAPDVNRATGDVYFLSLHAYGLDLQRLDSATARPGAIVQLPASLAPAVRRVAETAPDTLARAAVGASSAYGIGPRWIRVLPWGSATAGTGTAGVALHNADPIGRLSLMARGGWGAEGAERGASAGAVWRGMRPSVAAEAFFINHNPSGLGAYADDGFDADYAGAAASVRNAWNRGRLAQEWRAGVSAGRLDQAEEGASARTLAFGRYAASNSGRRGPLFTSGGLALSGSGGQTADERWARGVAGVSLGLGWGALGLRGDASYGRVSGGTPRWERFTVGGAGPLLVDDAVLSQRIAMPALRWGALEGDEVLTWRVSTAFGGVRPYYWAGSTDPDWARWQRMVGVEMSTDFAGLLSAALPSFRATGGVAYGLNGPYRNGWSLYTSLTYTP</sequence>
<evidence type="ECO:0000313" key="2">
    <source>
        <dbReference type="EMBL" id="MBB6071160.1"/>
    </source>
</evidence>
<evidence type="ECO:0000313" key="3">
    <source>
        <dbReference type="Proteomes" id="UP000582837"/>
    </source>
</evidence>
<name>A0A841GZG6_9BACT</name>
<accession>A0A841GZG6</accession>
<dbReference type="PROSITE" id="PS51257">
    <property type="entry name" value="PROKAR_LIPOPROTEIN"/>
    <property type="match status" value="1"/>
</dbReference>
<dbReference type="Proteomes" id="UP000582837">
    <property type="component" value="Unassembled WGS sequence"/>
</dbReference>
<gene>
    <name evidence="2" type="ORF">HNQ61_002784</name>
</gene>
<dbReference type="Gene3D" id="2.120.10.30">
    <property type="entry name" value="TolB, C-terminal domain"/>
    <property type="match status" value="1"/>
</dbReference>
<keyword evidence="3" id="KW-1185">Reference proteome</keyword>
<dbReference type="InterPro" id="IPR011042">
    <property type="entry name" value="6-blade_b-propeller_TolB-like"/>
</dbReference>
<feature type="chain" id="PRO_5032348239" evidence="1">
    <location>
        <begin position="22"/>
        <end position="957"/>
    </location>
</feature>
<dbReference type="PANTHER" id="PTHR36842:SF1">
    <property type="entry name" value="PROTEIN TOLB"/>
    <property type="match status" value="1"/>
</dbReference>
<comment type="caution">
    <text evidence="2">The sequence shown here is derived from an EMBL/GenBank/DDBJ whole genome shotgun (WGS) entry which is preliminary data.</text>
</comment>
<feature type="signal peptide" evidence="1">
    <location>
        <begin position="1"/>
        <end position="21"/>
    </location>
</feature>